<organism evidence="2 3">
    <name type="scientific">Paenibacillus apiarius</name>
    <dbReference type="NCBI Taxonomy" id="46240"/>
    <lineage>
        <taxon>Bacteria</taxon>
        <taxon>Bacillati</taxon>
        <taxon>Bacillota</taxon>
        <taxon>Bacilli</taxon>
        <taxon>Bacillales</taxon>
        <taxon>Paenibacillaceae</taxon>
        <taxon>Paenibacillus</taxon>
    </lineage>
</organism>
<evidence type="ECO:0000313" key="2">
    <source>
        <dbReference type="EMBL" id="MCY9520507.1"/>
    </source>
</evidence>
<evidence type="ECO:0000259" key="1">
    <source>
        <dbReference type="Pfam" id="PF01638"/>
    </source>
</evidence>
<reference evidence="2 3" key="1">
    <citation type="submission" date="2022-05" db="EMBL/GenBank/DDBJ databases">
        <title>Genome Sequencing of Bee-Associated Microbes.</title>
        <authorList>
            <person name="Dunlap C."/>
        </authorList>
    </citation>
    <scope>NUCLEOTIDE SEQUENCE [LARGE SCALE GENOMIC DNA]</scope>
    <source>
        <strain evidence="2 3">NRRL NRS-1438</strain>
    </source>
</reference>
<protein>
    <submittedName>
        <fullName evidence="2">Winged helix-turn-helix transcriptional regulator</fullName>
    </submittedName>
</protein>
<evidence type="ECO:0000313" key="3">
    <source>
        <dbReference type="Proteomes" id="UP001207626"/>
    </source>
</evidence>
<gene>
    <name evidence="2" type="ORF">M5X09_12575</name>
</gene>
<dbReference type="Proteomes" id="UP001207626">
    <property type="component" value="Unassembled WGS sequence"/>
</dbReference>
<comment type="caution">
    <text evidence="2">The sequence shown here is derived from an EMBL/GenBank/DDBJ whole genome shotgun (WGS) entry which is preliminary data.</text>
</comment>
<accession>A0ABT4DT26</accession>
<keyword evidence="3" id="KW-1185">Reference proteome</keyword>
<dbReference type="InterPro" id="IPR002577">
    <property type="entry name" value="HTH_HxlR"/>
</dbReference>
<sequence length="22" mass="2564">MLAEQLKELEMAGIIHRYAYPS</sequence>
<proteinExistence type="predicted"/>
<dbReference type="EMBL" id="JAMDLW010000015">
    <property type="protein sequence ID" value="MCY9520507.1"/>
    <property type="molecule type" value="Genomic_DNA"/>
</dbReference>
<name>A0ABT4DT26_9BACL</name>
<dbReference type="Pfam" id="PF01638">
    <property type="entry name" value="HxlR"/>
    <property type="match status" value="1"/>
</dbReference>
<feature type="domain" description="HTH hxlR-type" evidence="1">
    <location>
        <begin position="1"/>
        <end position="21"/>
    </location>
</feature>